<gene>
    <name evidence="1" type="ORF">GO499_04035</name>
</gene>
<dbReference type="RefSeq" id="WP_161860983.1">
    <property type="nucleotide sequence ID" value="NZ_CP046620.1"/>
</dbReference>
<proteinExistence type="predicted"/>
<dbReference type="KEGG" id="amaq:GO499_04035"/>
<keyword evidence="2" id="KW-1185">Reference proteome</keyword>
<reference evidence="1 2" key="1">
    <citation type="submission" date="2019-12" db="EMBL/GenBank/DDBJ databases">
        <title>Complete genome sequence of Algicella marina strain 9Alg 56(T) isolated from the red alga Tichocarpus crinitus.</title>
        <authorList>
            <person name="Kim S.-G."/>
            <person name="Nedashkovskaya O.I."/>
        </authorList>
    </citation>
    <scope>NUCLEOTIDE SEQUENCE [LARGE SCALE GENOMIC DNA]</scope>
    <source>
        <strain evidence="1 2">9Alg 56</strain>
    </source>
</reference>
<organism evidence="1 2">
    <name type="scientific">Algicella marina</name>
    <dbReference type="NCBI Taxonomy" id="2683284"/>
    <lineage>
        <taxon>Bacteria</taxon>
        <taxon>Pseudomonadati</taxon>
        <taxon>Pseudomonadota</taxon>
        <taxon>Alphaproteobacteria</taxon>
        <taxon>Rhodobacterales</taxon>
        <taxon>Paracoccaceae</taxon>
        <taxon>Algicella</taxon>
    </lineage>
</organism>
<dbReference type="EMBL" id="CP046620">
    <property type="protein sequence ID" value="QHQ34412.1"/>
    <property type="molecule type" value="Genomic_DNA"/>
</dbReference>
<accession>A0A6P1T1L0</accession>
<sequence length="176" mass="19989">MRKCTYFYATPDDFHSLMDLVEAQETFVYAVHPDCNSPDVLFYDRSREIPHLLRMFPGHFEHSLYLVPPGTRVQASAFQNYKGVQYAFRPPEVSSAVVIQLHGEHPDGALIRSNFWAHGTATDVLRLEAALFRNMRRTFHNMAGPKVGPNAYAQLLSGRRLTWSIKAPPGADLRVD</sequence>
<evidence type="ECO:0000313" key="2">
    <source>
        <dbReference type="Proteomes" id="UP000464495"/>
    </source>
</evidence>
<name>A0A6P1T1L0_9RHOB</name>
<protein>
    <submittedName>
        <fullName evidence="1">Uncharacterized protein</fullName>
    </submittedName>
</protein>
<evidence type="ECO:0000313" key="1">
    <source>
        <dbReference type="EMBL" id="QHQ34412.1"/>
    </source>
</evidence>
<dbReference type="Proteomes" id="UP000464495">
    <property type="component" value="Chromosome"/>
</dbReference>
<dbReference type="AlphaFoldDB" id="A0A6P1T1L0"/>